<comment type="caution">
    <text evidence="1">The sequence shown here is derived from an EMBL/GenBank/DDBJ whole genome shotgun (WGS) entry which is preliminary data.</text>
</comment>
<reference evidence="1 2" key="1">
    <citation type="journal article" date="2016" name="Front. Microbiol.">
        <title>Single-Cell (Meta-)Genomics of a Dimorphic Candidatus Thiomargarita nelsonii Reveals Genomic Plasticity.</title>
        <authorList>
            <person name="Flood B.E."/>
            <person name="Fliss P."/>
            <person name="Jones D.S."/>
            <person name="Dick G.J."/>
            <person name="Jain S."/>
            <person name="Kaster A.K."/>
            <person name="Winkel M."/>
            <person name="Mussmann M."/>
            <person name="Bailey J."/>
        </authorList>
    </citation>
    <scope>NUCLEOTIDE SEQUENCE [LARGE SCALE GENOMIC DNA]</scope>
    <source>
        <strain evidence="1">Hydrate Ridge</strain>
    </source>
</reference>
<accession>A0A0A6RP32</accession>
<protein>
    <submittedName>
        <fullName evidence="1">Uncharacterized protein</fullName>
    </submittedName>
</protein>
<name>A0A0A6RP32_9GAMM</name>
<dbReference type="EMBL" id="JSZA02000214">
    <property type="protein sequence ID" value="KHD05626.1"/>
    <property type="molecule type" value="Genomic_DNA"/>
</dbReference>
<proteinExistence type="predicted"/>
<gene>
    <name evidence="1" type="ORF">PN36_29960</name>
</gene>
<evidence type="ECO:0000313" key="1">
    <source>
        <dbReference type="EMBL" id="KHD05626.1"/>
    </source>
</evidence>
<dbReference type="Proteomes" id="UP000030428">
    <property type="component" value="Unassembled WGS sequence"/>
</dbReference>
<dbReference type="AlphaFoldDB" id="A0A0A6RP32"/>
<evidence type="ECO:0000313" key="2">
    <source>
        <dbReference type="Proteomes" id="UP000030428"/>
    </source>
</evidence>
<keyword evidence="2" id="KW-1185">Reference proteome</keyword>
<organism evidence="1 2">
    <name type="scientific">Candidatus Thiomargarita nelsonii</name>
    <dbReference type="NCBI Taxonomy" id="1003181"/>
    <lineage>
        <taxon>Bacteria</taxon>
        <taxon>Pseudomonadati</taxon>
        <taxon>Pseudomonadota</taxon>
        <taxon>Gammaproteobacteria</taxon>
        <taxon>Thiotrichales</taxon>
        <taxon>Thiotrichaceae</taxon>
        <taxon>Thiomargarita</taxon>
    </lineage>
</organism>
<sequence>MALLLSNHVLKALQLTADDSIELLEGKLRELEPGFLDIIYSSTGHNELLNLAKNKREEIVEIFPAIISIENWLYHQLKINETVIGEIVHIPKEILADPPTDAETTLIRAWNSNQGKELLEKNEQKIKKEQIILIWTNAVNQLSLESRTAILSLLNVRKKIRSIVYQPPWLEKSTLTISKNSRLIEKSSAYSNLLTLAAQEESVRWRFLGFYRILERGYLNAVLDSINQTFFQAPKMSIGNAEKILSNEINQLVELVKNYQLKSFFEQFAQEVKNLKKNGNRYVTTLDREYDTDPRKKDFQGAFQKGAFLCYKVRCSIVHAGGSSLIFEHFEDGEEALLELVMPLEQAVLKYLDIDIQ</sequence>